<name>A0A0D0DBA7_9AGAM</name>
<protein>
    <submittedName>
        <fullName evidence="1">Uncharacterized protein</fullName>
    </submittedName>
</protein>
<reference evidence="1 2" key="1">
    <citation type="submission" date="2014-04" db="EMBL/GenBank/DDBJ databases">
        <authorList>
            <consortium name="DOE Joint Genome Institute"/>
            <person name="Kuo A."/>
            <person name="Kohler A."/>
            <person name="Jargeat P."/>
            <person name="Nagy L.G."/>
            <person name="Floudas D."/>
            <person name="Copeland A."/>
            <person name="Barry K.W."/>
            <person name="Cichocki N."/>
            <person name="Veneault-Fourrey C."/>
            <person name="LaButti K."/>
            <person name="Lindquist E.A."/>
            <person name="Lipzen A."/>
            <person name="Lundell T."/>
            <person name="Morin E."/>
            <person name="Murat C."/>
            <person name="Sun H."/>
            <person name="Tunlid A."/>
            <person name="Henrissat B."/>
            <person name="Grigoriev I.V."/>
            <person name="Hibbett D.S."/>
            <person name="Martin F."/>
            <person name="Nordberg H.P."/>
            <person name="Cantor M.N."/>
            <person name="Hua S.X."/>
        </authorList>
    </citation>
    <scope>NUCLEOTIDE SEQUENCE [LARGE SCALE GENOMIC DNA]</scope>
    <source>
        <strain evidence="1 2">Ve08.2h10</strain>
    </source>
</reference>
<gene>
    <name evidence="1" type="ORF">PAXRUDRAFT_105948</name>
</gene>
<sequence>LVPYKDISTTNLSVNKDVTEENQFSQDTDSLPWFWRMEGAGGDCTSAWMGECRFLFQINWLKAKARYCWWREELRLVRHEMSWVQKWFQNQEEEWKRRVSESQDRGHKAYAERKVHLYHSYMEDAAKRLQGKRSS</sequence>
<reference evidence="2" key="2">
    <citation type="submission" date="2015-01" db="EMBL/GenBank/DDBJ databases">
        <title>Evolutionary Origins and Diversification of the Mycorrhizal Mutualists.</title>
        <authorList>
            <consortium name="DOE Joint Genome Institute"/>
            <consortium name="Mycorrhizal Genomics Consortium"/>
            <person name="Kohler A."/>
            <person name="Kuo A."/>
            <person name="Nagy L.G."/>
            <person name="Floudas D."/>
            <person name="Copeland A."/>
            <person name="Barry K.W."/>
            <person name="Cichocki N."/>
            <person name="Veneault-Fourrey C."/>
            <person name="LaButti K."/>
            <person name="Lindquist E.A."/>
            <person name="Lipzen A."/>
            <person name="Lundell T."/>
            <person name="Morin E."/>
            <person name="Murat C."/>
            <person name="Riley R."/>
            <person name="Ohm R."/>
            <person name="Sun H."/>
            <person name="Tunlid A."/>
            <person name="Henrissat B."/>
            <person name="Grigoriev I.V."/>
            <person name="Hibbett D.S."/>
            <person name="Martin F."/>
        </authorList>
    </citation>
    <scope>NUCLEOTIDE SEQUENCE [LARGE SCALE GENOMIC DNA]</scope>
    <source>
        <strain evidence="2">Ve08.2h10</strain>
    </source>
</reference>
<dbReference type="EMBL" id="KN825813">
    <property type="protein sequence ID" value="KIK81361.1"/>
    <property type="molecule type" value="Genomic_DNA"/>
</dbReference>
<proteinExistence type="predicted"/>
<feature type="non-terminal residue" evidence="1">
    <location>
        <position position="135"/>
    </location>
</feature>
<organism evidence="1 2">
    <name type="scientific">Paxillus rubicundulus Ve08.2h10</name>
    <dbReference type="NCBI Taxonomy" id="930991"/>
    <lineage>
        <taxon>Eukaryota</taxon>
        <taxon>Fungi</taxon>
        <taxon>Dikarya</taxon>
        <taxon>Basidiomycota</taxon>
        <taxon>Agaricomycotina</taxon>
        <taxon>Agaricomycetes</taxon>
        <taxon>Agaricomycetidae</taxon>
        <taxon>Boletales</taxon>
        <taxon>Paxilineae</taxon>
        <taxon>Paxillaceae</taxon>
        <taxon>Paxillus</taxon>
    </lineage>
</organism>
<dbReference type="HOGENOM" id="CLU_003703_6_0_1"/>
<keyword evidence="2" id="KW-1185">Reference proteome</keyword>
<feature type="non-terminal residue" evidence="1">
    <location>
        <position position="1"/>
    </location>
</feature>
<dbReference type="OrthoDB" id="3232711at2759"/>
<evidence type="ECO:0000313" key="1">
    <source>
        <dbReference type="EMBL" id="KIK81361.1"/>
    </source>
</evidence>
<dbReference type="AlphaFoldDB" id="A0A0D0DBA7"/>
<dbReference type="InParanoid" id="A0A0D0DBA7"/>
<evidence type="ECO:0000313" key="2">
    <source>
        <dbReference type="Proteomes" id="UP000054538"/>
    </source>
</evidence>
<dbReference type="Proteomes" id="UP000054538">
    <property type="component" value="Unassembled WGS sequence"/>
</dbReference>
<accession>A0A0D0DBA7</accession>